<reference evidence="2 3" key="1">
    <citation type="submission" date="2016-05" db="EMBL/GenBank/DDBJ databases">
        <title>Comparative analysis of secretome profiles of manganese(II)-oxidizing ascomycete fungi.</title>
        <authorList>
            <consortium name="DOE Joint Genome Institute"/>
            <person name="Zeiner C.A."/>
            <person name="Purvine S.O."/>
            <person name="Zink E.M."/>
            <person name="Wu S."/>
            <person name="Pasa-Tolic L."/>
            <person name="Chaput D.L."/>
            <person name="Haridas S."/>
            <person name="Grigoriev I.V."/>
            <person name="Santelli C.M."/>
            <person name="Hansel C.M."/>
        </authorList>
    </citation>
    <scope>NUCLEOTIDE SEQUENCE [LARGE SCALE GENOMIC DNA]</scope>
    <source>
        <strain evidence="2 3">AP3s5-JAC2a</strain>
    </source>
</reference>
<sequence length="73" mass="7944">MGRLTTIAALSSLFVLGSNAQGDICENVKGFYNYDAYGDFDFTGFFSNADNIGRKPSCFEAHSIPDILTHTSL</sequence>
<evidence type="ECO:0000313" key="2">
    <source>
        <dbReference type="EMBL" id="OAG11061.1"/>
    </source>
</evidence>
<keyword evidence="3" id="KW-1185">Reference proteome</keyword>
<dbReference type="AlphaFoldDB" id="A0A177CV23"/>
<dbReference type="InParanoid" id="A0A177CV23"/>
<organism evidence="2 3">
    <name type="scientific">Paraphaeosphaeria sporulosa</name>
    <dbReference type="NCBI Taxonomy" id="1460663"/>
    <lineage>
        <taxon>Eukaryota</taxon>
        <taxon>Fungi</taxon>
        <taxon>Dikarya</taxon>
        <taxon>Ascomycota</taxon>
        <taxon>Pezizomycotina</taxon>
        <taxon>Dothideomycetes</taxon>
        <taxon>Pleosporomycetidae</taxon>
        <taxon>Pleosporales</taxon>
        <taxon>Massarineae</taxon>
        <taxon>Didymosphaeriaceae</taxon>
        <taxon>Paraphaeosphaeria</taxon>
    </lineage>
</organism>
<evidence type="ECO:0000313" key="3">
    <source>
        <dbReference type="Proteomes" id="UP000077069"/>
    </source>
</evidence>
<feature type="chain" id="PRO_5008058615" evidence="1">
    <location>
        <begin position="21"/>
        <end position="73"/>
    </location>
</feature>
<keyword evidence="1" id="KW-0732">Signal</keyword>
<proteinExistence type="predicted"/>
<name>A0A177CV23_9PLEO</name>
<gene>
    <name evidence="2" type="ORF">CC84DRAFT_1161838</name>
</gene>
<dbReference type="RefSeq" id="XP_018041426.1">
    <property type="nucleotide sequence ID" value="XM_018177842.1"/>
</dbReference>
<feature type="signal peptide" evidence="1">
    <location>
        <begin position="1"/>
        <end position="20"/>
    </location>
</feature>
<accession>A0A177CV23</accession>
<protein>
    <submittedName>
        <fullName evidence="2">Uncharacterized protein</fullName>
    </submittedName>
</protein>
<dbReference type="Proteomes" id="UP000077069">
    <property type="component" value="Unassembled WGS sequence"/>
</dbReference>
<dbReference type="EMBL" id="KV441549">
    <property type="protein sequence ID" value="OAG11061.1"/>
    <property type="molecule type" value="Genomic_DNA"/>
</dbReference>
<evidence type="ECO:0000256" key="1">
    <source>
        <dbReference type="SAM" id="SignalP"/>
    </source>
</evidence>
<dbReference type="GeneID" id="28761328"/>